<reference evidence="13 14" key="1">
    <citation type="submission" date="2015-04" db="EMBL/GenBank/DDBJ databases">
        <title>Complete Genome Sequence of Kosmotoga pacifica SLHLJ1.</title>
        <authorList>
            <person name="Jiang L.J."/>
            <person name="Shao Z.Z."/>
            <person name="Jebbar M."/>
        </authorList>
    </citation>
    <scope>NUCLEOTIDE SEQUENCE [LARGE SCALE GENOMIC DNA]</scope>
    <source>
        <strain evidence="13 14">SLHLJ1</strain>
    </source>
</reference>
<evidence type="ECO:0000256" key="11">
    <source>
        <dbReference type="ARBA" id="ARBA00023264"/>
    </source>
</evidence>
<keyword evidence="10" id="KW-0594">Phospholipid biosynthesis</keyword>
<keyword evidence="7" id="KW-0067">ATP-binding</keyword>
<sequence>MRTLVVINPMASNGKSLKDYKEKIQALLKEKIGQFEERFTEGPGDAIEMVRQANEFDRIVSVGGDGTLNEVVNGVMLSDTKPLIGMIGVGTGNDFSRTFSISSDYESMVERVAGNNVFESDILKVEFSDFEGKRQTRYAINVVGAGFDADVTNRMNRSRIKVRGKLTYFVSFLIEFIRTKSYSLDFIIDGKKLHKDCFFTAFGNGKFFGGGMKACPSAVPDDGKIDVMGIEKMNKLRLLYHFPKIYRGLHITVPTVFEFPAENVEVYSKDGRRVMIEMDGEVIGTLPLKISVEPKAVRILI</sequence>
<evidence type="ECO:0000256" key="1">
    <source>
        <dbReference type="ARBA" id="ARBA00001946"/>
    </source>
</evidence>
<keyword evidence="6 13" id="KW-0418">Kinase</keyword>
<dbReference type="EMBL" id="CP011232">
    <property type="protein sequence ID" value="AKI97244.1"/>
    <property type="molecule type" value="Genomic_DNA"/>
</dbReference>
<dbReference type="Pfam" id="PF19279">
    <property type="entry name" value="YegS_C"/>
    <property type="match status" value="1"/>
</dbReference>
<dbReference type="KEGG" id="kpf:IX53_04800"/>
<keyword evidence="4" id="KW-0479">Metal-binding</keyword>
<dbReference type="GO" id="GO:0005524">
    <property type="term" value="F:ATP binding"/>
    <property type="evidence" value="ECO:0007669"/>
    <property type="project" value="UniProtKB-KW"/>
</dbReference>
<gene>
    <name evidence="13" type="ORF">IX53_04800</name>
</gene>
<evidence type="ECO:0000313" key="14">
    <source>
        <dbReference type="Proteomes" id="UP000035159"/>
    </source>
</evidence>
<dbReference type="NCBIfam" id="TIGR00147">
    <property type="entry name" value="YegS/Rv2252/BmrU family lipid kinase"/>
    <property type="match status" value="1"/>
</dbReference>
<comment type="cofactor">
    <cofactor evidence="1">
        <name>Mg(2+)</name>
        <dbReference type="ChEBI" id="CHEBI:18420"/>
    </cofactor>
</comment>
<dbReference type="PANTHER" id="PTHR12358:SF106">
    <property type="entry name" value="LIPID KINASE YEGS"/>
    <property type="match status" value="1"/>
</dbReference>
<dbReference type="InterPro" id="IPR050187">
    <property type="entry name" value="Lipid_Phosphate_FormReg"/>
</dbReference>
<dbReference type="Gene3D" id="3.40.50.10330">
    <property type="entry name" value="Probable inorganic polyphosphate/atp-NAD kinase, domain 1"/>
    <property type="match status" value="1"/>
</dbReference>
<evidence type="ECO:0000259" key="12">
    <source>
        <dbReference type="PROSITE" id="PS50146"/>
    </source>
</evidence>
<keyword evidence="3" id="KW-0808">Transferase</keyword>
<evidence type="ECO:0000256" key="8">
    <source>
        <dbReference type="ARBA" id="ARBA00022842"/>
    </source>
</evidence>
<dbReference type="PANTHER" id="PTHR12358">
    <property type="entry name" value="SPHINGOSINE KINASE"/>
    <property type="match status" value="1"/>
</dbReference>
<dbReference type="AlphaFoldDB" id="A0A0G2ZCG8"/>
<evidence type="ECO:0000256" key="9">
    <source>
        <dbReference type="ARBA" id="ARBA00023098"/>
    </source>
</evidence>
<keyword evidence="9" id="KW-0443">Lipid metabolism</keyword>
<proteinExistence type="predicted"/>
<accession>A0A0G2ZCG8</accession>
<dbReference type="GO" id="GO:0016301">
    <property type="term" value="F:kinase activity"/>
    <property type="evidence" value="ECO:0007669"/>
    <property type="project" value="UniProtKB-KW"/>
</dbReference>
<dbReference type="Proteomes" id="UP000035159">
    <property type="component" value="Chromosome"/>
</dbReference>
<evidence type="ECO:0000256" key="7">
    <source>
        <dbReference type="ARBA" id="ARBA00022840"/>
    </source>
</evidence>
<protein>
    <submittedName>
        <fullName evidence="13">Diacylglycerol kinase</fullName>
    </submittedName>
</protein>
<dbReference type="GO" id="GO:0005886">
    <property type="term" value="C:plasma membrane"/>
    <property type="evidence" value="ECO:0007669"/>
    <property type="project" value="TreeGrafter"/>
</dbReference>
<feature type="domain" description="DAGKc" evidence="12">
    <location>
        <begin position="1"/>
        <end position="128"/>
    </location>
</feature>
<dbReference type="PROSITE" id="PS50146">
    <property type="entry name" value="DAGK"/>
    <property type="match status" value="1"/>
</dbReference>
<dbReference type="SUPFAM" id="SSF111331">
    <property type="entry name" value="NAD kinase/diacylglycerol kinase-like"/>
    <property type="match status" value="1"/>
</dbReference>
<dbReference type="GO" id="GO:0046872">
    <property type="term" value="F:metal ion binding"/>
    <property type="evidence" value="ECO:0007669"/>
    <property type="project" value="UniProtKB-KW"/>
</dbReference>
<evidence type="ECO:0000256" key="5">
    <source>
        <dbReference type="ARBA" id="ARBA00022741"/>
    </source>
</evidence>
<dbReference type="InterPro" id="IPR045540">
    <property type="entry name" value="YegS/DAGK_C"/>
</dbReference>
<dbReference type="SMART" id="SM00046">
    <property type="entry name" value="DAGKc"/>
    <property type="match status" value="1"/>
</dbReference>
<evidence type="ECO:0000256" key="2">
    <source>
        <dbReference type="ARBA" id="ARBA00022516"/>
    </source>
</evidence>
<keyword evidence="11" id="KW-1208">Phospholipid metabolism</keyword>
<evidence type="ECO:0000256" key="4">
    <source>
        <dbReference type="ARBA" id="ARBA00022723"/>
    </source>
</evidence>
<keyword evidence="5" id="KW-0547">Nucleotide-binding</keyword>
<dbReference type="Pfam" id="PF00781">
    <property type="entry name" value="DAGK_cat"/>
    <property type="match status" value="1"/>
</dbReference>
<keyword evidence="14" id="KW-1185">Reference proteome</keyword>
<dbReference type="InterPro" id="IPR016064">
    <property type="entry name" value="NAD/diacylglycerol_kinase_sf"/>
</dbReference>
<evidence type="ECO:0000256" key="10">
    <source>
        <dbReference type="ARBA" id="ARBA00023209"/>
    </source>
</evidence>
<dbReference type="PATRIC" id="fig|1330330.3.peg.967"/>
<keyword evidence="2" id="KW-0444">Lipid biosynthesis</keyword>
<dbReference type="Gene3D" id="2.60.200.40">
    <property type="match status" value="1"/>
</dbReference>
<name>A0A0G2ZCG8_9BACT</name>
<evidence type="ECO:0000313" key="13">
    <source>
        <dbReference type="EMBL" id="AKI97244.1"/>
    </source>
</evidence>
<dbReference type="RefSeq" id="WP_047754378.1">
    <property type="nucleotide sequence ID" value="NZ_CAJUHA010000008.1"/>
</dbReference>
<dbReference type="InterPro" id="IPR005218">
    <property type="entry name" value="Diacylglycerol/lipid_kinase"/>
</dbReference>
<dbReference type="OrthoDB" id="9786026at2"/>
<dbReference type="InterPro" id="IPR017438">
    <property type="entry name" value="ATP-NAD_kinase_N"/>
</dbReference>
<keyword evidence="8" id="KW-0460">Magnesium</keyword>
<evidence type="ECO:0000256" key="6">
    <source>
        <dbReference type="ARBA" id="ARBA00022777"/>
    </source>
</evidence>
<dbReference type="InterPro" id="IPR001206">
    <property type="entry name" value="Diacylglycerol_kinase_cat_dom"/>
</dbReference>
<evidence type="ECO:0000256" key="3">
    <source>
        <dbReference type="ARBA" id="ARBA00022679"/>
    </source>
</evidence>
<organism evidence="13 14">
    <name type="scientific">Kosmotoga pacifica</name>
    <dbReference type="NCBI Taxonomy" id="1330330"/>
    <lineage>
        <taxon>Bacteria</taxon>
        <taxon>Thermotogati</taxon>
        <taxon>Thermotogota</taxon>
        <taxon>Thermotogae</taxon>
        <taxon>Kosmotogales</taxon>
        <taxon>Kosmotogaceae</taxon>
        <taxon>Kosmotoga</taxon>
    </lineage>
</organism>
<dbReference type="GO" id="GO:0008654">
    <property type="term" value="P:phospholipid biosynthetic process"/>
    <property type="evidence" value="ECO:0007669"/>
    <property type="project" value="UniProtKB-KW"/>
</dbReference>
<dbReference type="STRING" id="1330330.IX53_04800"/>